<protein>
    <submittedName>
        <fullName evidence="1">Uncharacterized protein</fullName>
    </submittedName>
</protein>
<gene>
    <name evidence="1" type="ORF">dnl_14970</name>
</gene>
<dbReference type="KEGG" id="dli:dnl_14970"/>
<name>A0A975GFF4_9BACT</name>
<evidence type="ECO:0000313" key="2">
    <source>
        <dbReference type="Proteomes" id="UP000663720"/>
    </source>
</evidence>
<dbReference type="Proteomes" id="UP000663720">
    <property type="component" value="Chromosome"/>
</dbReference>
<organism evidence="1 2">
    <name type="scientific">Desulfonema limicola</name>
    <dbReference type="NCBI Taxonomy" id="45656"/>
    <lineage>
        <taxon>Bacteria</taxon>
        <taxon>Pseudomonadati</taxon>
        <taxon>Thermodesulfobacteriota</taxon>
        <taxon>Desulfobacteria</taxon>
        <taxon>Desulfobacterales</taxon>
        <taxon>Desulfococcaceae</taxon>
        <taxon>Desulfonema</taxon>
    </lineage>
</organism>
<reference evidence="1" key="1">
    <citation type="journal article" date="2021" name="Microb. Physiol.">
        <title>Proteogenomic Insights into the Physiology of Marine, Sulfate-Reducing, Filamentous Desulfonema limicola and Desulfonema magnum.</title>
        <authorList>
            <person name="Schnaars V."/>
            <person name="Wohlbrand L."/>
            <person name="Scheve S."/>
            <person name="Hinrichs C."/>
            <person name="Reinhardt R."/>
            <person name="Rabus R."/>
        </authorList>
    </citation>
    <scope>NUCLEOTIDE SEQUENCE</scope>
    <source>
        <strain evidence="1">5ac10</strain>
    </source>
</reference>
<evidence type="ECO:0000313" key="1">
    <source>
        <dbReference type="EMBL" id="QTA79241.1"/>
    </source>
</evidence>
<proteinExistence type="predicted"/>
<keyword evidence="2" id="KW-1185">Reference proteome</keyword>
<dbReference type="AlphaFoldDB" id="A0A975GFF4"/>
<dbReference type="EMBL" id="CP061799">
    <property type="protein sequence ID" value="QTA79241.1"/>
    <property type="molecule type" value="Genomic_DNA"/>
</dbReference>
<accession>A0A975GFF4</accession>
<sequence>MPKHLICLKIFKGQTTWSAFFVLRSGLMNMDIALKYRLC</sequence>